<accession>A0AAE1N5U7</accession>
<evidence type="ECO:0000313" key="2">
    <source>
        <dbReference type="EMBL" id="KAK4283749.1"/>
    </source>
</evidence>
<gene>
    <name evidence="2" type="ORF">QN277_000669</name>
</gene>
<dbReference type="PANTHER" id="PTHR35461">
    <property type="entry name" value="BNAANNG14610D PROTEIN"/>
    <property type="match status" value="1"/>
</dbReference>
<evidence type="ECO:0000256" key="1">
    <source>
        <dbReference type="SAM" id="MobiDB-lite"/>
    </source>
</evidence>
<dbReference type="Proteomes" id="UP001293593">
    <property type="component" value="Unassembled WGS sequence"/>
</dbReference>
<proteinExistence type="predicted"/>
<comment type="caution">
    <text evidence="2">The sequence shown here is derived from an EMBL/GenBank/DDBJ whole genome shotgun (WGS) entry which is preliminary data.</text>
</comment>
<feature type="region of interest" description="Disordered" evidence="1">
    <location>
        <begin position="50"/>
        <end position="116"/>
    </location>
</feature>
<dbReference type="EMBL" id="JAWXYG010000001">
    <property type="protein sequence ID" value="KAK4283749.1"/>
    <property type="molecule type" value="Genomic_DNA"/>
</dbReference>
<sequence length="187" mass="22332">MLLTNSISNTKKFFRRTFQSFKSLFSTEYQRLPKTSSPLIIHTHPELEKLKTHQWDSQKDQNKTERRRSQENKEHFHQSPVQNKKMKMKQTEKTDNGKRNVMISNKKGRHEDSDSDSIVRNSMIEKKLRELEKLDIGNVEYVLDIEEVLHYYSRLTCPAYLEIVDNFFMQMYSEFFAPISKLPLPNQ</sequence>
<dbReference type="PANTHER" id="PTHR35461:SF3">
    <property type="entry name" value="OVATE DOMAIN-CONTAINING PROTEIN"/>
    <property type="match status" value="1"/>
</dbReference>
<feature type="compositionally biased region" description="Basic and acidic residues" evidence="1">
    <location>
        <begin position="89"/>
        <end position="98"/>
    </location>
</feature>
<organism evidence="2 3">
    <name type="scientific">Acacia crassicarpa</name>
    <name type="common">northern wattle</name>
    <dbReference type="NCBI Taxonomy" id="499986"/>
    <lineage>
        <taxon>Eukaryota</taxon>
        <taxon>Viridiplantae</taxon>
        <taxon>Streptophyta</taxon>
        <taxon>Embryophyta</taxon>
        <taxon>Tracheophyta</taxon>
        <taxon>Spermatophyta</taxon>
        <taxon>Magnoliopsida</taxon>
        <taxon>eudicotyledons</taxon>
        <taxon>Gunneridae</taxon>
        <taxon>Pentapetalae</taxon>
        <taxon>rosids</taxon>
        <taxon>fabids</taxon>
        <taxon>Fabales</taxon>
        <taxon>Fabaceae</taxon>
        <taxon>Caesalpinioideae</taxon>
        <taxon>mimosoid clade</taxon>
        <taxon>Acacieae</taxon>
        <taxon>Acacia</taxon>
    </lineage>
</organism>
<keyword evidence="3" id="KW-1185">Reference proteome</keyword>
<protein>
    <recommendedName>
        <fullName evidence="4">OVATE domain-containing protein</fullName>
    </recommendedName>
</protein>
<reference evidence="2" key="1">
    <citation type="submission" date="2023-10" db="EMBL/GenBank/DDBJ databases">
        <title>Chromosome-level genome of the transformable northern wattle, Acacia crassicarpa.</title>
        <authorList>
            <person name="Massaro I."/>
            <person name="Sinha N.R."/>
            <person name="Poethig S."/>
            <person name="Leichty A.R."/>
        </authorList>
    </citation>
    <scope>NUCLEOTIDE SEQUENCE</scope>
    <source>
        <strain evidence="2">Acra3RX</strain>
        <tissue evidence="2">Leaf</tissue>
    </source>
</reference>
<evidence type="ECO:0008006" key="4">
    <source>
        <dbReference type="Google" id="ProtNLM"/>
    </source>
</evidence>
<name>A0AAE1N5U7_9FABA</name>
<feature type="compositionally biased region" description="Basic and acidic residues" evidence="1">
    <location>
        <begin position="50"/>
        <end position="77"/>
    </location>
</feature>
<evidence type="ECO:0000313" key="3">
    <source>
        <dbReference type="Proteomes" id="UP001293593"/>
    </source>
</evidence>
<dbReference type="AlphaFoldDB" id="A0AAE1N5U7"/>